<name>A0ACD0NL41_9BASI</name>
<dbReference type="Proteomes" id="UP000245626">
    <property type="component" value="Unassembled WGS sequence"/>
</dbReference>
<gene>
    <name evidence="1" type="ORF">IE53DRAFT_307834</name>
</gene>
<feature type="non-terminal residue" evidence="1">
    <location>
        <position position="1"/>
    </location>
</feature>
<feature type="non-terminal residue" evidence="1">
    <location>
        <position position="243"/>
    </location>
</feature>
<accession>A0ACD0NL41</accession>
<organism evidence="1 2">
    <name type="scientific">Violaceomyces palustris</name>
    <dbReference type="NCBI Taxonomy" id="1673888"/>
    <lineage>
        <taxon>Eukaryota</taxon>
        <taxon>Fungi</taxon>
        <taxon>Dikarya</taxon>
        <taxon>Basidiomycota</taxon>
        <taxon>Ustilaginomycotina</taxon>
        <taxon>Ustilaginomycetes</taxon>
        <taxon>Violaceomycetales</taxon>
        <taxon>Violaceomycetaceae</taxon>
        <taxon>Violaceomyces</taxon>
    </lineage>
</organism>
<evidence type="ECO:0000313" key="2">
    <source>
        <dbReference type="Proteomes" id="UP000245626"/>
    </source>
</evidence>
<proteinExistence type="predicted"/>
<evidence type="ECO:0000313" key="1">
    <source>
        <dbReference type="EMBL" id="PWN46538.1"/>
    </source>
</evidence>
<dbReference type="EMBL" id="KZ820920">
    <property type="protein sequence ID" value="PWN46538.1"/>
    <property type="molecule type" value="Genomic_DNA"/>
</dbReference>
<reference evidence="1 2" key="1">
    <citation type="journal article" date="2018" name="Mol. Biol. Evol.">
        <title>Broad Genomic Sampling Reveals a Smut Pathogenic Ancestry of the Fungal Clade Ustilaginomycotina.</title>
        <authorList>
            <person name="Kijpornyongpan T."/>
            <person name="Mondo S.J."/>
            <person name="Barry K."/>
            <person name="Sandor L."/>
            <person name="Lee J."/>
            <person name="Lipzen A."/>
            <person name="Pangilinan J."/>
            <person name="LaButti K."/>
            <person name="Hainaut M."/>
            <person name="Henrissat B."/>
            <person name="Grigoriev I.V."/>
            <person name="Spatafora J.W."/>
            <person name="Aime M.C."/>
        </authorList>
    </citation>
    <scope>NUCLEOTIDE SEQUENCE [LARGE SCALE GENOMIC DNA]</scope>
    <source>
        <strain evidence="1 2">SA 807</strain>
    </source>
</reference>
<sequence>DTPIMLLSTHHNTMIDVALLSSHVPSLRKGGKGEQGRRKLHYWAKSGLFKNPISNLILTSSGNIRVDRRRKGDNRSLFQGTFLALSKRQSIALFPEGGSFTRPCLTPLKSGAAWAALEFYCSQSLTEEEEEEEGKGVPSADHPRHPQADDSTSPSFKPRELTILPASIVYTDKSAYRSNVLLQFSKPIPLQPYTKHRIQRQEGSRRAVERLTREIEEALKSITINAPDWETWKAMVCAREMLW</sequence>
<protein>
    <submittedName>
        <fullName evidence="1">Uncharacterized protein</fullName>
    </submittedName>
</protein>
<keyword evidence="2" id="KW-1185">Reference proteome</keyword>